<keyword evidence="2" id="KW-1185">Reference proteome</keyword>
<dbReference type="Proteomes" id="UP001139263">
    <property type="component" value="Unassembled WGS sequence"/>
</dbReference>
<gene>
    <name evidence="1" type="ORF">MM817_02895</name>
</gene>
<organism evidence="1 2">
    <name type="scientific">Sulfoacidibacillus ferrooxidans</name>
    <dbReference type="NCBI Taxonomy" id="2005001"/>
    <lineage>
        <taxon>Bacteria</taxon>
        <taxon>Bacillati</taxon>
        <taxon>Bacillota</taxon>
        <taxon>Bacilli</taxon>
        <taxon>Bacillales</taxon>
        <taxon>Alicyclobacillaceae</taxon>
        <taxon>Sulfoacidibacillus</taxon>
    </lineage>
</organism>
<sequence>MDINRGEESNRTIMWIQGEYLGLQGTYKVPGYEFQLRNQTDKGQAGLQVLVASTQDTARTKDEIDKCAECVSDLISIAYGTFVSWSKIGTQRQRAIEWECEREILRPASVHELIDFRNLQQFFNETWSELYAMSPEERRLWRKLNHSIAVGRSEPIYPVPFLLLQATIEELTSSELILKWEKSYYIDNPSRRKTRPDLKDWLRRGIMTNTDESTWKQFESELPNKVEALFLKSFRERARALFDLYEVFIDDGHLKDFTSKRNSTHKGYQYEQGDWKIWSRVASPLQYLLLKKLGYTGPYYDYSKAPRQLTTMKVSEGSCEFEEGEQ</sequence>
<evidence type="ECO:0000313" key="1">
    <source>
        <dbReference type="EMBL" id="MCI0184598.1"/>
    </source>
</evidence>
<name>A0A9X2ACW6_9BACL</name>
<evidence type="ECO:0000313" key="2">
    <source>
        <dbReference type="Proteomes" id="UP001139263"/>
    </source>
</evidence>
<dbReference type="EMBL" id="JALBUF010000018">
    <property type="protein sequence ID" value="MCI0184598.1"/>
    <property type="molecule type" value="Genomic_DNA"/>
</dbReference>
<dbReference type="AlphaFoldDB" id="A0A9X2ACW6"/>
<dbReference type="RefSeq" id="WP_241716402.1">
    <property type="nucleotide sequence ID" value="NZ_JALBUF010000018.1"/>
</dbReference>
<protein>
    <submittedName>
        <fullName evidence="1">Uncharacterized protein</fullName>
    </submittedName>
</protein>
<proteinExistence type="predicted"/>
<comment type="caution">
    <text evidence="1">The sequence shown here is derived from an EMBL/GenBank/DDBJ whole genome shotgun (WGS) entry which is preliminary data.</text>
</comment>
<accession>A0A9X2ACW6</accession>
<reference evidence="1" key="1">
    <citation type="submission" date="2022-03" db="EMBL/GenBank/DDBJ databases">
        <title>Draft Genome Sequence of Firmicute Strain S0AB, a Heterotrophic Iron/Sulfur-Oxidizing Extreme Acidophile.</title>
        <authorList>
            <person name="Vergara E."/>
            <person name="Pakostova E."/>
            <person name="Johnson D.B."/>
            <person name="Holmes D.S."/>
        </authorList>
    </citation>
    <scope>NUCLEOTIDE SEQUENCE</scope>
    <source>
        <strain evidence="1">S0AB</strain>
    </source>
</reference>